<evidence type="ECO:0000256" key="6">
    <source>
        <dbReference type="SAM" id="SignalP"/>
    </source>
</evidence>
<evidence type="ECO:0000256" key="5">
    <source>
        <dbReference type="ARBA" id="ARBA00023237"/>
    </source>
</evidence>
<dbReference type="PANTHER" id="PTHR38776:SF1">
    <property type="entry name" value="MLTA-INTERACTING PROTEIN-RELATED"/>
    <property type="match status" value="1"/>
</dbReference>
<dbReference type="EMBL" id="JABSNM010000021">
    <property type="protein sequence ID" value="NRT57932.1"/>
    <property type="molecule type" value="Genomic_DNA"/>
</dbReference>
<sequence>MRALPAAAGLLSLGAALLLPPAALGAPAESDPAPQRPLWELGVGLAGVHLPDYRGADVSHDYLLPLPWLIYRGRWLRADREGARAVLLESTDTELNLSAHASAPARSRDNPARRGMADLPATVELGPRIGHRLWRAADGSAELEAQAPLRAVMTLQRSPRWVGTVFTPTLDLSLPKRVEGWNLGVQVGASWGSRGLHQHLYGVDAAQAEATRPAWSARAGYGGWHALAAASRRLHPDLWAGLFLRVDRLDGAAFADSPLVRRHSAVSGGFALAWVLARSSEEARSGE</sequence>
<evidence type="ECO:0000256" key="1">
    <source>
        <dbReference type="ARBA" id="ARBA00004442"/>
    </source>
</evidence>
<dbReference type="Proteomes" id="UP001516061">
    <property type="component" value="Unassembled WGS sequence"/>
</dbReference>
<evidence type="ECO:0000256" key="3">
    <source>
        <dbReference type="ARBA" id="ARBA00022729"/>
    </source>
</evidence>
<evidence type="ECO:0000256" key="2">
    <source>
        <dbReference type="ARBA" id="ARBA00005722"/>
    </source>
</evidence>
<dbReference type="InterPro" id="IPR010583">
    <property type="entry name" value="MipA"/>
</dbReference>
<protein>
    <submittedName>
        <fullName evidence="7">Outer membrane scaffolding protein for murein synthesis (MipA/OmpV family)</fullName>
    </submittedName>
</protein>
<dbReference type="Pfam" id="PF06629">
    <property type="entry name" value="MipA"/>
    <property type="match status" value="1"/>
</dbReference>
<dbReference type="RefSeq" id="WP_173806966.1">
    <property type="nucleotide sequence ID" value="NZ_JABSNM010000021.1"/>
</dbReference>
<proteinExistence type="inferred from homology"/>
<keyword evidence="5" id="KW-0998">Cell outer membrane</keyword>
<feature type="signal peptide" evidence="6">
    <location>
        <begin position="1"/>
        <end position="25"/>
    </location>
</feature>
<name>A0ABX2G6J8_9BURK</name>
<feature type="chain" id="PRO_5045146534" evidence="6">
    <location>
        <begin position="26"/>
        <end position="287"/>
    </location>
</feature>
<gene>
    <name evidence="7" type="ORF">HNQ01_003695</name>
</gene>
<keyword evidence="3 6" id="KW-0732">Signal</keyword>
<dbReference type="PANTHER" id="PTHR38776">
    <property type="entry name" value="MLTA-INTERACTING PROTEIN-RELATED"/>
    <property type="match status" value="1"/>
</dbReference>
<comment type="caution">
    <text evidence="7">The sequence shown here is derived from an EMBL/GenBank/DDBJ whole genome shotgun (WGS) entry which is preliminary data.</text>
</comment>
<reference evidence="7 8" key="1">
    <citation type="submission" date="2020-05" db="EMBL/GenBank/DDBJ databases">
        <title>Genomic Encyclopedia of Type Strains, Phase IV (KMG-V): Genome sequencing to study the core and pangenomes of soil and plant-associated prokaryotes.</title>
        <authorList>
            <person name="Whitman W."/>
        </authorList>
    </citation>
    <scope>NUCLEOTIDE SEQUENCE [LARGE SCALE GENOMIC DNA]</scope>
    <source>
        <strain evidence="7 8">C29</strain>
    </source>
</reference>
<evidence type="ECO:0000313" key="7">
    <source>
        <dbReference type="EMBL" id="NRT57932.1"/>
    </source>
</evidence>
<keyword evidence="8" id="KW-1185">Reference proteome</keyword>
<accession>A0ABX2G6J8</accession>
<comment type="similarity">
    <text evidence="2">Belongs to the MipA/OmpV family.</text>
</comment>
<comment type="subcellular location">
    <subcellularLocation>
        <location evidence="1">Cell outer membrane</location>
    </subcellularLocation>
</comment>
<organism evidence="7 8">
    <name type="scientific">Sphaerotilus uruguayifluvii</name>
    <dbReference type="NCBI Taxonomy" id="2735897"/>
    <lineage>
        <taxon>Bacteria</taxon>
        <taxon>Pseudomonadati</taxon>
        <taxon>Pseudomonadota</taxon>
        <taxon>Betaproteobacteria</taxon>
        <taxon>Burkholderiales</taxon>
        <taxon>Sphaerotilaceae</taxon>
        <taxon>Sphaerotilus</taxon>
    </lineage>
</organism>
<keyword evidence="4" id="KW-0472">Membrane</keyword>
<evidence type="ECO:0000313" key="8">
    <source>
        <dbReference type="Proteomes" id="UP001516061"/>
    </source>
</evidence>
<evidence type="ECO:0000256" key="4">
    <source>
        <dbReference type="ARBA" id="ARBA00023136"/>
    </source>
</evidence>